<evidence type="ECO:0000313" key="5">
    <source>
        <dbReference type="EMBL" id="TGL72363.1"/>
    </source>
</evidence>
<sequence>MITQHKLLIVEDDPTTALLYQGALRSIASEFVVYSGIKPVLFLLENDGIGEFDLIVTDLKLPDGTGAELVREIRKKNSQIPILVITSESDSVSIIEVMKENVQDYLIKPVLPKELLKKVEYHLSKRSLDYKTSILEKEKIISLEKLLDWYSFKNRSLEAGEFNAKELHKNLFHVLRASLSQGAGFGILVQIIDIIKGMKQTETGDYILEKEILSILEENANYSKKVLNTFAEIENIIFGRVPEEEIPLSLFWNELKSVANDLESQTKIKNHKILISDVSKNQLENHSILWNREYFQKLFRELLINAMKFSLDSSSILVLLEWKSDSISLSVINVVGSDLKIGEGIPNEYLDLVFEPFFRLTKNLYERYETLDFGIGLSFVKETVQKFGGTIRVSNILDHLGENVEPKVEFKLTLPYSSSAK</sequence>
<dbReference type="Proteomes" id="UP000297567">
    <property type="component" value="Unassembled WGS sequence"/>
</dbReference>
<evidence type="ECO:0000259" key="3">
    <source>
        <dbReference type="PROSITE" id="PS50109"/>
    </source>
</evidence>
<dbReference type="AlphaFoldDB" id="A0A4Z0ZW76"/>
<proteinExistence type="predicted"/>
<evidence type="ECO:0000259" key="4">
    <source>
        <dbReference type="PROSITE" id="PS50110"/>
    </source>
</evidence>
<keyword evidence="6" id="KW-1185">Reference proteome</keyword>
<dbReference type="PANTHER" id="PTHR43547">
    <property type="entry name" value="TWO-COMPONENT HISTIDINE KINASE"/>
    <property type="match status" value="1"/>
</dbReference>
<dbReference type="Gene3D" id="3.30.565.10">
    <property type="entry name" value="Histidine kinase-like ATPase, C-terminal domain"/>
    <property type="match status" value="1"/>
</dbReference>
<dbReference type="InterPro" id="IPR005467">
    <property type="entry name" value="His_kinase_dom"/>
</dbReference>
<dbReference type="SUPFAM" id="SSF55874">
    <property type="entry name" value="ATPase domain of HSP90 chaperone/DNA topoisomerase II/histidine kinase"/>
    <property type="match status" value="1"/>
</dbReference>
<reference evidence="5" key="1">
    <citation type="journal article" date="2019" name="PLoS Negl. Trop. Dis.">
        <title>Revisiting the worldwide diversity of Leptospira species in the environment.</title>
        <authorList>
            <person name="Vincent A.T."/>
            <person name="Schiettekatte O."/>
            <person name="Bourhy P."/>
            <person name="Veyrier F.J."/>
            <person name="Picardeau M."/>
        </authorList>
    </citation>
    <scope>NUCLEOTIDE SEQUENCE [LARGE SCALE GENOMIC DNA]</scope>
    <source>
        <strain evidence="5">201702451</strain>
    </source>
</reference>
<accession>A0A4Z0ZW76</accession>
<dbReference type="InterPro" id="IPR003594">
    <property type="entry name" value="HATPase_dom"/>
</dbReference>
<gene>
    <name evidence="5" type="ORF">EHQ62_05945</name>
</gene>
<dbReference type="PROSITE" id="PS50110">
    <property type="entry name" value="RESPONSE_REGULATORY"/>
    <property type="match status" value="1"/>
</dbReference>
<dbReference type="InterPro" id="IPR011006">
    <property type="entry name" value="CheY-like_superfamily"/>
</dbReference>
<comment type="caution">
    <text evidence="5">The sequence shown here is derived from an EMBL/GenBank/DDBJ whole genome shotgun (WGS) entry which is preliminary data.</text>
</comment>
<organism evidence="5 6">
    <name type="scientific">Leptospira jelokensis</name>
    <dbReference type="NCBI Taxonomy" id="2484931"/>
    <lineage>
        <taxon>Bacteria</taxon>
        <taxon>Pseudomonadati</taxon>
        <taxon>Spirochaetota</taxon>
        <taxon>Spirochaetia</taxon>
        <taxon>Leptospirales</taxon>
        <taxon>Leptospiraceae</taxon>
        <taxon>Leptospira</taxon>
    </lineage>
</organism>
<dbReference type="Pfam" id="PF00072">
    <property type="entry name" value="Response_reg"/>
    <property type="match status" value="1"/>
</dbReference>
<dbReference type="InterPro" id="IPR001789">
    <property type="entry name" value="Sig_transdc_resp-reg_receiver"/>
</dbReference>
<feature type="domain" description="Response regulatory" evidence="4">
    <location>
        <begin position="6"/>
        <end position="123"/>
    </location>
</feature>
<evidence type="ECO:0000256" key="1">
    <source>
        <dbReference type="ARBA" id="ARBA00022553"/>
    </source>
</evidence>
<evidence type="ECO:0000256" key="2">
    <source>
        <dbReference type="PROSITE-ProRule" id="PRU00169"/>
    </source>
</evidence>
<evidence type="ECO:0000313" key="6">
    <source>
        <dbReference type="Proteomes" id="UP000297567"/>
    </source>
</evidence>
<dbReference type="CDD" id="cd00156">
    <property type="entry name" value="REC"/>
    <property type="match status" value="1"/>
</dbReference>
<dbReference type="EMBL" id="RQGH01000011">
    <property type="protein sequence ID" value="TGL72363.1"/>
    <property type="molecule type" value="Genomic_DNA"/>
</dbReference>
<dbReference type="Gene3D" id="3.40.50.2300">
    <property type="match status" value="1"/>
</dbReference>
<dbReference type="RefSeq" id="WP_135641280.1">
    <property type="nucleotide sequence ID" value="NZ_RQGH01000011.1"/>
</dbReference>
<feature type="modified residue" description="4-aspartylphosphate" evidence="2">
    <location>
        <position position="58"/>
    </location>
</feature>
<feature type="domain" description="Histidine kinase" evidence="3">
    <location>
        <begin position="170"/>
        <end position="418"/>
    </location>
</feature>
<dbReference type="SMART" id="SM00448">
    <property type="entry name" value="REC"/>
    <property type="match status" value="1"/>
</dbReference>
<dbReference type="GO" id="GO:0000155">
    <property type="term" value="F:phosphorelay sensor kinase activity"/>
    <property type="evidence" value="ECO:0007669"/>
    <property type="project" value="TreeGrafter"/>
</dbReference>
<dbReference type="Pfam" id="PF02518">
    <property type="entry name" value="HATPase_c"/>
    <property type="match status" value="1"/>
</dbReference>
<dbReference type="PANTHER" id="PTHR43547:SF2">
    <property type="entry name" value="HYBRID SIGNAL TRANSDUCTION HISTIDINE KINASE C"/>
    <property type="match status" value="1"/>
</dbReference>
<dbReference type="InterPro" id="IPR036890">
    <property type="entry name" value="HATPase_C_sf"/>
</dbReference>
<name>A0A4Z0ZW76_9LEPT</name>
<dbReference type="SUPFAM" id="SSF52172">
    <property type="entry name" value="CheY-like"/>
    <property type="match status" value="1"/>
</dbReference>
<keyword evidence="1 2" id="KW-0597">Phosphoprotein</keyword>
<dbReference type="SMART" id="SM00387">
    <property type="entry name" value="HATPase_c"/>
    <property type="match status" value="1"/>
</dbReference>
<dbReference type="PROSITE" id="PS50109">
    <property type="entry name" value="HIS_KIN"/>
    <property type="match status" value="1"/>
</dbReference>
<protein>
    <submittedName>
        <fullName evidence="5">Response regulator</fullName>
    </submittedName>
</protein>